<evidence type="ECO:0000313" key="4">
    <source>
        <dbReference type="Proteomes" id="UP000466388"/>
    </source>
</evidence>
<comment type="caution">
    <text evidence="3">The sequence shown here is derived from an EMBL/GenBank/DDBJ whole genome shotgun (WGS) entry which is preliminary data.</text>
</comment>
<gene>
    <name evidence="3" type="ORF">GM612_07915</name>
</gene>
<dbReference type="Pfam" id="PF19087">
    <property type="entry name" value="DUF5776"/>
    <property type="match status" value="2"/>
</dbReference>
<evidence type="ECO:0000256" key="1">
    <source>
        <dbReference type="SAM" id="MobiDB-lite"/>
    </source>
</evidence>
<dbReference type="InterPro" id="IPR026906">
    <property type="entry name" value="LRR_5"/>
</dbReference>
<dbReference type="Proteomes" id="UP000466388">
    <property type="component" value="Unassembled WGS sequence"/>
</dbReference>
<dbReference type="Gene3D" id="3.80.10.10">
    <property type="entry name" value="Ribonuclease Inhibitor"/>
    <property type="match status" value="1"/>
</dbReference>
<reference evidence="3 4" key="1">
    <citation type="submission" date="2019-11" db="EMBL/GenBank/DDBJ databases">
        <title>Lactobacillus sp. nov. CRM56-3, isolated from fermented tea leaves.</title>
        <authorList>
            <person name="Phuengjayaem S."/>
            <person name="Tanasupawat S."/>
        </authorList>
    </citation>
    <scope>NUCLEOTIDE SEQUENCE [LARGE SCALE GENOMIC DNA]</scope>
    <source>
        <strain evidence="3 4">CRM56-3</strain>
    </source>
</reference>
<feature type="compositionally biased region" description="Pro residues" evidence="1">
    <location>
        <begin position="315"/>
        <end position="327"/>
    </location>
</feature>
<keyword evidence="4" id="KW-1185">Reference proteome</keyword>
<proteinExistence type="predicted"/>
<feature type="compositionally biased region" description="Low complexity" evidence="1">
    <location>
        <begin position="303"/>
        <end position="314"/>
    </location>
</feature>
<name>A0A7X2XVV5_9LACO</name>
<evidence type="ECO:0000259" key="2">
    <source>
        <dbReference type="Pfam" id="PF19087"/>
    </source>
</evidence>
<evidence type="ECO:0000313" key="3">
    <source>
        <dbReference type="EMBL" id="MTV82571.1"/>
    </source>
</evidence>
<feature type="region of interest" description="Disordered" evidence="1">
    <location>
        <begin position="303"/>
        <end position="331"/>
    </location>
</feature>
<dbReference type="EMBL" id="WNJO01000008">
    <property type="protein sequence ID" value="MTV82571.1"/>
    <property type="molecule type" value="Genomic_DNA"/>
</dbReference>
<sequence length="477" mass="52710">MKTKKLTLHLVVSGFLMGTALTAGIFLRPFNEEVIQAATQEIAPTITLDASNAEVDDSGVLSLKEPQTIMDEFKNGGCLVIPARLDRRIVKTIGQRTFLNANTLKCPGIEKVILPDTVTTIGDGAFAFNQIRQIDLAHVATIGYQAFSQNKLEQIDLTSVQQVGAFAFTDNRITSIHFPTDMTTVSVGENAFGFQFFDKPSDTSTAKMIQVNYTDNLKFATVVQGVGLTITSGTTSLVSDDDFIFSHEFTPADNVVANAQLGQFEGMTDGVAFYRTMLTSKANLGNYTILLGILPVKEVPPVIVPPEENGGDPQLPDPNPGPKPDPNQPDTQIKVKYPYAVYAKRAMRLHGNVNLTKPLHSYKQQPRTKAPSFKVLGVDYSKHGTKRYRVKGGYITANPKFVTNLYYQSNTKNILPLVKKIFGYPRSKLTKSQRMGSYKKGQVLRVRRLVTRGKITRYQLTNGQYVTANKQLVGWTK</sequence>
<organism evidence="3 4">
    <name type="scientific">Secundilactobacillus folii</name>
    <dbReference type="NCBI Taxonomy" id="2678357"/>
    <lineage>
        <taxon>Bacteria</taxon>
        <taxon>Bacillati</taxon>
        <taxon>Bacillota</taxon>
        <taxon>Bacilli</taxon>
        <taxon>Lactobacillales</taxon>
        <taxon>Lactobacillaceae</taxon>
        <taxon>Secundilactobacillus</taxon>
    </lineage>
</organism>
<accession>A0A7X2XVV5</accession>
<feature type="domain" description="DUF5776" evidence="2">
    <location>
        <begin position="406"/>
        <end position="473"/>
    </location>
</feature>
<protein>
    <submittedName>
        <fullName evidence="3">Leucine-rich repeat protein</fullName>
    </submittedName>
</protein>
<dbReference type="Pfam" id="PF13306">
    <property type="entry name" value="LRR_5"/>
    <property type="match status" value="1"/>
</dbReference>
<dbReference type="AlphaFoldDB" id="A0A7X2XVV5"/>
<dbReference type="InterPro" id="IPR044081">
    <property type="entry name" value="DUF5776"/>
</dbReference>
<feature type="domain" description="DUF5776" evidence="2">
    <location>
        <begin position="338"/>
        <end position="402"/>
    </location>
</feature>
<dbReference type="InterPro" id="IPR032675">
    <property type="entry name" value="LRR_dom_sf"/>
</dbReference>
<dbReference type="RefSeq" id="WP_155431844.1">
    <property type="nucleotide sequence ID" value="NZ_WNJO01000008.1"/>
</dbReference>